<sequence length="170" mass="18656">MNRSERSAGIVLGKVIAVRDPERLGRIQVTYPWLSGPEQRWVPVAAPMAGGDRGAFFMPEVDDEVILAFDQGMWDHPYVIGFLWNPRQRPPSPDERQRMIRSRNGHALRMVDSTPAAGNKGALIIEDAHGNTVVMTNTHISINTRGALALNAVGSVTINDRLVRPTGGPI</sequence>
<dbReference type="InterPro" id="IPR037026">
    <property type="entry name" value="Vgr_OB-fold_dom_sf"/>
</dbReference>
<protein>
    <recommendedName>
        <fullName evidence="1">Gp5/Type VI secretion system Vgr protein OB-fold domain-containing protein</fullName>
    </recommendedName>
</protein>
<gene>
    <name evidence="4" type="ORF">CO2235_MP70005</name>
    <name evidence="2" type="ORF">D2917_04440</name>
    <name evidence="3" type="ORF">JTE92_09450</name>
</gene>
<dbReference type="Proteomes" id="UP000623307">
    <property type="component" value="Chromosome 1"/>
</dbReference>
<reference evidence="3 7" key="3">
    <citation type="submission" date="2021-02" db="EMBL/GenBank/DDBJ databases">
        <title>Complete Genome Sequence of Cupriavidus oxalaticus Strain Ox1, a Soil Oxalate-Degrading Species.</title>
        <authorList>
            <person name="Palmieri F."/>
            <person name="Udriet P."/>
            <person name="Deuasquier M."/>
            <person name="Beaudoing E."/>
            <person name="Johnson S.L."/>
            <person name="Davenport K.W."/>
            <person name="Chain P.S."/>
            <person name="Bindschedler S."/>
            <person name="Junier P."/>
        </authorList>
    </citation>
    <scope>NUCLEOTIDE SEQUENCE [LARGE SCALE GENOMIC DNA]</scope>
    <source>
        <strain evidence="3 7">Ox1</strain>
    </source>
</reference>
<dbReference type="OrthoDB" id="1907165at2"/>
<dbReference type="GeneID" id="303489748"/>
<dbReference type="Proteomes" id="UP000325743">
    <property type="component" value="Chromosome 1"/>
</dbReference>
<evidence type="ECO:0000313" key="2">
    <source>
        <dbReference type="EMBL" id="QEZ43556.1"/>
    </source>
</evidence>
<dbReference type="Proteomes" id="UP000256862">
    <property type="component" value="Plasmid CO2235_mp"/>
</dbReference>
<dbReference type="Pfam" id="PF04717">
    <property type="entry name" value="Phage_base_V"/>
    <property type="match status" value="1"/>
</dbReference>
<evidence type="ECO:0000313" key="6">
    <source>
        <dbReference type="Proteomes" id="UP000325743"/>
    </source>
</evidence>
<dbReference type="Gene3D" id="2.40.50.230">
    <property type="entry name" value="Gp5 N-terminal domain"/>
    <property type="match status" value="1"/>
</dbReference>
<evidence type="ECO:0000313" key="5">
    <source>
        <dbReference type="Proteomes" id="UP000256862"/>
    </source>
</evidence>
<dbReference type="RefSeq" id="WP_063239717.1">
    <property type="nucleotide sequence ID" value="NZ_CP032518.1"/>
</dbReference>
<organism evidence="2 6">
    <name type="scientific">Cupriavidus oxalaticus</name>
    <dbReference type="NCBI Taxonomy" id="96344"/>
    <lineage>
        <taxon>Bacteria</taxon>
        <taxon>Pseudomonadati</taxon>
        <taxon>Pseudomonadota</taxon>
        <taxon>Betaproteobacteria</taxon>
        <taxon>Burkholderiales</taxon>
        <taxon>Burkholderiaceae</taxon>
        <taxon>Cupriavidus</taxon>
    </lineage>
</organism>
<geneLocation type="plasmid" evidence="5">
    <name>co2235_mp</name>
</geneLocation>
<dbReference type="EMBL" id="CP069811">
    <property type="protein sequence ID" value="QRQ90865.1"/>
    <property type="molecule type" value="Genomic_DNA"/>
</dbReference>
<dbReference type="AlphaFoldDB" id="A0A375GJM0"/>
<evidence type="ECO:0000313" key="7">
    <source>
        <dbReference type="Proteomes" id="UP000623307"/>
    </source>
</evidence>
<dbReference type="EMBL" id="CP032518">
    <property type="protein sequence ID" value="QEZ43556.1"/>
    <property type="molecule type" value="Genomic_DNA"/>
</dbReference>
<reference evidence="2 6" key="2">
    <citation type="submission" date="2018-09" db="EMBL/GenBank/DDBJ databases">
        <title>Complete genome sequence of Cupriavidus oxalaticus T2, a bacterium capable of phenol tolerance and degradation.</title>
        <authorList>
            <person name="Yan J."/>
        </authorList>
    </citation>
    <scope>NUCLEOTIDE SEQUENCE [LARGE SCALE GENOMIC DNA]</scope>
    <source>
        <strain evidence="2 6">T2</strain>
    </source>
</reference>
<evidence type="ECO:0000313" key="3">
    <source>
        <dbReference type="EMBL" id="QRQ90865.1"/>
    </source>
</evidence>
<reference evidence="4 5" key="1">
    <citation type="submission" date="2018-01" db="EMBL/GenBank/DDBJ databases">
        <authorList>
            <person name="Clerissi C."/>
        </authorList>
    </citation>
    <scope>NUCLEOTIDE SEQUENCE [LARGE SCALE GENOMIC DNA]</scope>
    <source>
        <strain evidence="4">Cupriavidus oxalaticus LMG 2235</strain>
        <plasmid evidence="5">co2235_mp</plasmid>
    </source>
</reference>
<name>A0A375GJM0_9BURK</name>
<evidence type="ECO:0000313" key="4">
    <source>
        <dbReference type="EMBL" id="SPC23227.1"/>
    </source>
</evidence>
<accession>A0A375GJM0</accession>
<proteinExistence type="predicted"/>
<dbReference type="InterPro" id="IPR006531">
    <property type="entry name" value="Gp5/Vgr_OB"/>
</dbReference>
<keyword evidence="7" id="KW-1185">Reference proteome</keyword>
<evidence type="ECO:0000259" key="1">
    <source>
        <dbReference type="Pfam" id="PF04717"/>
    </source>
</evidence>
<dbReference type="EMBL" id="OGUS01000142">
    <property type="protein sequence ID" value="SPC23227.1"/>
    <property type="molecule type" value="Genomic_DNA"/>
</dbReference>
<dbReference type="SUPFAM" id="SSF69255">
    <property type="entry name" value="gp5 N-terminal domain-like"/>
    <property type="match status" value="1"/>
</dbReference>
<feature type="domain" description="Gp5/Type VI secretion system Vgr protein OB-fold" evidence="1">
    <location>
        <begin position="12"/>
        <end position="84"/>
    </location>
</feature>